<evidence type="ECO:0000313" key="5">
    <source>
        <dbReference type="Proteomes" id="UP000293902"/>
    </source>
</evidence>
<accession>A0A328FGQ7</accession>
<dbReference type="EMBL" id="QLNI01000002">
    <property type="protein sequence ID" value="RAM03791.1"/>
    <property type="molecule type" value="Genomic_DNA"/>
</dbReference>
<reference evidence="3 4" key="1">
    <citation type="submission" date="2018-06" db="EMBL/GenBank/DDBJ databases">
        <title>Complete Genome Sequence of Desulfobacter hydrogenophilus (DSM3380).</title>
        <authorList>
            <person name="Marietou A."/>
            <person name="Schreiber L."/>
            <person name="Marshall I."/>
            <person name="Jorgensen B."/>
        </authorList>
    </citation>
    <scope>NUCLEOTIDE SEQUENCE [LARGE SCALE GENOMIC DNA]</scope>
    <source>
        <strain evidence="3 4">DSM 3380</strain>
    </source>
</reference>
<dbReference type="InterPro" id="IPR029058">
    <property type="entry name" value="AB_hydrolase_fold"/>
</dbReference>
<evidence type="ECO:0000313" key="3">
    <source>
        <dbReference type="EMBL" id="RAM03791.1"/>
    </source>
</evidence>
<dbReference type="InterPro" id="IPR000383">
    <property type="entry name" value="Xaa-Pro-like_dom"/>
</dbReference>
<dbReference type="RefSeq" id="WP_111953096.1">
    <property type="nucleotide sequence ID" value="NZ_CP036313.1"/>
</dbReference>
<dbReference type="SUPFAM" id="SSF53474">
    <property type="entry name" value="alpha/beta-Hydrolases"/>
    <property type="match status" value="1"/>
</dbReference>
<keyword evidence="5" id="KW-1185">Reference proteome</keyword>
<dbReference type="InterPro" id="IPR051411">
    <property type="entry name" value="Polyketide_trans_af380"/>
</dbReference>
<dbReference type="PANTHER" id="PTHR47751">
    <property type="entry name" value="SUPERFAMILY HYDROLASE, PUTATIVE (AFU_ORTHOLOGUE AFUA_2G16580)-RELATED"/>
    <property type="match status" value="1"/>
</dbReference>
<proteinExistence type="predicted"/>
<reference evidence="2 5" key="2">
    <citation type="submission" date="2019-02" db="EMBL/GenBank/DDBJ databases">
        <title>Complete genome sequence of Desulfobacter hydrogenophilus AcRS1.</title>
        <authorList>
            <person name="Marietou A."/>
            <person name="Lund M.B."/>
            <person name="Marshall I.P.G."/>
            <person name="Schreiber L."/>
            <person name="Jorgensen B."/>
        </authorList>
    </citation>
    <scope>NUCLEOTIDE SEQUENCE [LARGE SCALE GENOMIC DNA]</scope>
    <source>
        <strain evidence="2 5">AcRS1</strain>
    </source>
</reference>
<keyword evidence="3" id="KW-0378">Hydrolase</keyword>
<organism evidence="3 4">
    <name type="scientific">Desulfobacter hydrogenophilus</name>
    <dbReference type="NCBI Taxonomy" id="2291"/>
    <lineage>
        <taxon>Bacteria</taxon>
        <taxon>Pseudomonadati</taxon>
        <taxon>Thermodesulfobacteriota</taxon>
        <taxon>Desulfobacteria</taxon>
        <taxon>Desulfobacterales</taxon>
        <taxon>Desulfobacteraceae</taxon>
        <taxon>Desulfobacter</taxon>
    </lineage>
</organism>
<dbReference type="Proteomes" id="UP000248798">
    <property type="component" value="Unassembled WGS sequence"/>
</dbReference>
<dbReference type="Proteomes" id="UP000293902">
    <property type="component" value="Chromosome"/>
</dbReference>
<evidence type="ECO:0000259" key="1">
    <source>
        <dbReference type="Pfam" id="PF02129"/>
    </source>
</evidence>
<dbReference type="OrthoDB" id="9805123at2"/>
<evidence type="ECO:0000313" key="2">
    <source>
        <dbReference type="EMBL" id="QBH14758.1"/>
    </source>
</evidence>
<evidence type="ECO:0000313" key="4">
    <source>
        <dbReference type="Proteomes" id="UP000248798"/>
    </source>
</evidence>
<gene>
    <name evidence="3" type="ORF">DO021_01695</name>
    <name evidence="2" type="ORF">EYB58_18655</name>
</gene>
<name>A0A328FGQ7_9BACT</name>
<dbReference type="Pfam" id="PF02129">
    <property type="entry name" value="Peptidase_S15"/>
    <property type="match status" value="1"/>
</dbReference>
<dbReference type="Gene3D" id="3.40.50.1820">
    <property type="entry name" value="alpha/beta hydrolase"/>
    <property type="match status" value="1"/>
</dbReference>
<protein>
    <submittedName>
        <fullName evidence="3">Alpha/beta hydrolase</fullName>
    </submittedName>
</protein>
<dbReference type="AlphaFoldDB" id="A0A328FGQ7"/>
<dbReference type="Gene3D" id="1.10.10.800">
    <property type="match status" value="1"/>
</dbReference>
<sequence>MWDKIFPKSDKVIVERVSYRNRFGISVSADLYLPCNIDLSKKYPALVVGTPYGGVKEQGAGLYAQTMAERGFVAIAFDESYNGTSGGEPRRTSSPEIFTEDFSAGVDFLGTRPYVDRDRIGAIGICGSGGFSLKAAQVDQRIKAVATASMYDMSRVTRNGWMDGMTDDERRQALVVLGEQRWKDFENGLPEIPAGFPSTPQQTIPQELDPITSEFFEFYAMKRGHHPNAPAAFTLTSGMAFMNFPLLNYIETISPRPVLFIIGENAHSRYFSEDTYEQAAEPKELYIVPGARHIDLYDRTDMIPFDKLTDFFTKTLG</sequence>
<feature type="domain" description="Xaa-Pro dipeptidyl-peptidase-like" evidence="1">
    <location>
        <begin position="24"/>
        <end position="155"/>
    </location>
</feature>
<dbReference type="GO" id="GO:0016787">
    <property type="term" value="F:hydrolase activity"/>
    <property type="evidence" value="ECO:0007669"/>
    <property type="project" value="UniProtKB-KW"/>
</dbReference>
<dbReference type="EMBL" id="CP036313">
    <property type="protein sequence ID" value="QBH14758.1"/>
    <property type="molecule type" value="Genomic_DNA"/>
</dbReference>
<dbReference type="PANTHER" id="PTHR47751:SF1">
    <property type="entry name" value="SUPERFAMILY HYDROLASE, PUTATIVE (AFU_ORTHOLOGUE AFUA_2G16580)-RELATED"/>
    <property type="match status" value="1"/>
</dbReference>